<dbReference type="PROSITE" id="PS51257">
    <property type="entry name" value="PROKAR_LIPOPROTEIN"/>
    <property type="match status" value="1"/>
</dbReference>
<feature type="domain" description="DUF7373" evidence="4">
    <location>
        <begin position="256"/>
        <end position="375"/>
    </location>
</feature>
<gene>
    <name evidence="5" type="ORF">HGA10_00040</name>
</gene>
<name>A0A846VY17_9NOCA</name>
<comment type="caution">
    <text evidence="5">The sequence shown here is derived from an EMBL/GenBank/DDBJ whole genome shotgun (WGS) entry which is preliminary data.</text>
</comment>
<evidence type="ECO:0000259" key="4">
    <source>
        <dbReference type="Pfam" id="PF24092"/>
    </source>
</evidence>
<feature type="compositionally biased region" description="Low complexity" evidence="1">
    <location>
        <begin position="28"/>
        <end position="43"/>
    </location>
</feature>
<keyword evidence="6" id="KW-1185">Reference proteome</keyword>
<dbReference type="InterPro" id="IPR055797">
    <property type="entry name" value="DUF7373"/>
</dbReference>
<dbReference type="Pfam" id="PF24088">
    <property type="entry name" value="DUF7373"/>
    <property type="match status" value="1"/>
</dbReference>
<dbReference type="RefSeq" id="WP_067635740.1">
    <property type="nucleotide sequence ID" value="NZ_JAAXOM010000001.1"/>
</dbReference>
<evidence type="ECO:0000256" key="2">
    <source>
        <dbReference type="SAM" id="SignalP"/>
    </source>
</evidence>
<dbReference type="Proteomes" id="UP000572007">
    <property type="component" value="Unassembled WGS sequence"/>
</dbReference>
<evidence type="ECO:0008006" key="7">
    <source>
        <dbReference type="Google" id="ProtNLM"/>
    </source>
</evidence>
<feature type="chain" id="PRO_5039666544" description="Lipoprotein" evidence="2">
    <location>
        <begin position="21"/>
        <end position="379"/>
    </location>
</feature>
<dbReference type="EMBL" id="JAAXOM010000001">
    <property type="protein sequence ID" value="NKX85702.1"/>
    <property type="molecule type" value="Genomic_DNA"/>
</dbReference>
<dbReference type="AlphaFoldDB" id="A0A846VY17"/>
<feature type="region of interest" description="Disordered" evidence="1">
    <location>
        <begin position="28"/>
        <end position="48"/>
    </location>
</feature>
<reference evidence="5 6" key="1">
    <citation type="submission" date="2020-04" db="EMBL/GenBank/DDBJ databases">
        <title>MicrobeNet Type strains.</title>
        <authorList>
            <person name="Nicholson A.C."/>
        </authorList>
    </citation>
    <scope>NUCLEOTIDE SEQUENCE [LARGE SCALE GENOMIC DNA]</scope>
    <source>
        <strain evidence="5 6">DSM 44960</strain>
    </source>
</reference>
<evidence type="ECO:0000313" key="6">
    <source>
        <dbReference type="Proteomes" id="UP000572007"/>
    </source>
</evidence>
<organism evidence="5 6">
    <name type="scientific">Nocardia coubleae</name>
    <dbReference type="NCBI Taxonomy" id="356147"/>
    <lineage>
        <taxon>Bacteria</taxon>
        <taxon>Bacillati</taxon>
        <taxon>Actinomycetota</taxon>
        <taxon>Actinomycetes</taxon>
        <taxon>Mycobacteriales</taxon>
        <taxon>Nocardiaceae</taxon>
        <taxon>Nocardia</taxon>
    </lineage>
</organism>
<accession>A0A846VY17</accession>
<evidence type="ECO:0000313" key="5">
    <source>
        <dbReference type="EMBL" id="NKX85702.1"/>
    </source>
</evidence>
<dbReference type="Pfam" id="PF24092">
    <property type="entry name" value="DUF7373_C"/>
    <property type="match status" value="1"/>
</dbReference>
<protein>
    <recommendedName>
        <fullName evidence="7">Lipoprotein</fullName>
    </recommendedName>
</protein>
<proteinExistence type="predicted"/>
<feature type="signal peptide" evidence="2">
    <location>
        <begin position="1"/>
        <end position="20"/>
    </location>
</feature>
<evidence type="ECO:0000256" key="1">
    <source>
        <dbReference type="SAM" id="MobiDB-lite"/>
    </source>
</evidence>
<evidence type="ECO:0000259" key="3">
    <source>
        <dbReference type="Pfam" id="PF24088"/>
    </source>
</evidence>
<dbReference type="InterPro" id="IPR056463">
    <property type="entry name" value="DUF7373_C"/>
</dbReference>
<feature type="domain" description="DUF7373" evidence="3">
    <location>
        <begin position="43"/>
        <end position="239"/>
    </location>
</feature>
<sequence length="379" mass="39286">MRTIRVGAAVAAMIMLSACQEELPPVATAAPASTSAPVTSTTTGQDLRTGKLAEGARMADALTPGSEIDPVFVRSGQLGILTDAMLTIMTGHNTAVSAAATANGLITGFVASRFTEAAAIADTEWLTHGVMRFPDAASATAAADDLATAATTQRGMLQTDDWVVTDLPTAPDSRVVTMENRNRLEAMAFTPHREYVVFTKVRKGGLAEVEKIVRTALEHQLPQLDSFKATRVADLAAVPYDATGIHDVAVGEGGASRGAFGRLGAAHYADDQQAARAALDKAGVSEVGVEGAIVYRTVDAAGAASLLADQTAEYGSDPGWKAAPAAPDAPGSACWAETDDRSWLCLVTAGRYAAQVPAKSQAEAHTLTAEQHRVLTAAK</sequence>
<keyword evidence="2" id="KW-0732">Signal</keyword>